<dbReference type="PIRSF" id="PIRSF004505">
    <property type="entry name" value="MT_bac"/>
    <property type="match status" value="1"/>
</dbReference>
<comment type="function">
    <text evidence="5">Specifically methylates the pseudouridine at position 1915 (m3Psi1915) in 23S rRNA.</text>
</comment>
<evidence type="ECO:0000256" key="4">
    <source>
        <dbReference type="ARBA" id="ARBA00038303"/>
    </source>
</evidence>
<comment type="similarity">
    <text evidence="4 5">Belongs to the RNA methyltransferase RlmH family.</text>
</comment>
<feature type="binding site" evidence="5">
    <location>
        <position position="74"/>
    </location>
    <ligand>
        <name>S-adenosyl-L-methionine</name>
        <dbReference type="ChEBI" id="CHEBI:59789"/>
    </ligand>
</feature>
<comment type="catalytic activity">
    <reaction evidence="5">
        <text>pseudouridine(1915) in 23S rRNA + S-adenosyl-L-methionine = N(3)-methylpseudouridine(1915) in 23S rRNA + S-adenosyl-L-homocysteine + H(+)</text>
        <dbReference type="Rhea" id="RHEA:42752"/>
        <dbReference type="Rhea" id="RHEA-COMP:10221"/>
        <dbReference type="Rhea" id="RHEA-COMP:10222"/>
        <dbReference type="ChEBI" id="CHEBI:15378"/>
        <dbReference type="ChEBI" id="CHEBI:57856"/>
        <dbReference type="ChEBI" id="CHEBI:59789"/>
        <dbReference type="ChEBI" id="CHEBI:65314"/>
        <dbReference type="ChEBI" id="CHEBI:74486"/>
        <dbReference type="EC" id="2.1.1.177"/>
    </reaction>
</comment>
<feature type="binding site" evidence="5">
    <location>
        <begin position="124"/>
        <end position="129"/>
    </location>
    <ligand>
        <name>S-adenosyl-L-methionine</name>
        <dbReference type="ChEBI" id="CHEBI:59789"/>
    </ligand>
</feature>
<dbReference type="PANTHER" id="PTHR33603">
    <property type="entry name" value="METHYLTRANSFERASE"/>
    <property type="match status" value="1"/>
</dbReference>
<organism evidence="6 7">
    <name type="scientific">Candidatus Doudnabacteria bacterium RIFCSPHIGHO2_01_FULL_43_23</name>
    <dbReference type="NCBI Taxonomy" id="1817822"/>
    <lineage>
        <taxon>Bacteria</taxon>
        <taxon>Candidatus Doudnaibacteriota</taxon>
    </lineage>
</organism>
<dbReference type="Proteomes" id="UP000177912">
    <property type="component" value="Unassembled WGS sequence"/>
</dbReference>
<keyword evidence="5" id="KW-0698">rRNA processing</keyword>
<name>A0A1F5NWD6_9BACT</name>
<dbReference type="InterPro" id="IPR029028">
    <property type="entry name" value="Alpha/beta_knot_MTases"/>
</dbReference>
<dbReference type="GO" id="GO:0070038">
    <property type="term" value="F:rRNA (pseudouridine-N3-)-methyltransferase activity"/>
    <property type="evidence" value="ECO:0007669"/>
    <property type="project" value="UniProtKB-UniRule"/>
</dbReference>
<reference evidence="6 7" key="1">
    <citation type="journal article" date="2016" name="Nat. Commun.">
        <title>Thousands of microbial genomes shed light on interconnected biogeochemical processes in an aquifer system.</title>
        <authorList>
            <person name="Anantharaman K."/>
            <person name="Brown C.T."/>
            <person name="Hug L.A."/>
            <person name="Sharon I."/>
            <person name="Castelle C.J."/>
            <person name="Probst A.J."/>
            <person name="Thomas B.C."/>
            <person name="Singh A."/>
            <person name="Wilkins M.J."/>
            <person name="Karaoz U."/>
            <person name="Brodie E.L."/>
            <person name="Williams K.H."/>
            <person name="Hubbard S.S."/>
            <person name="Banfield J.F."/>
        </authorList>
    </citation>
    <scope>NUCLEOTIDE SEQUENCE [LARGE SCALE GENOMIC DNA]</scope>
</reference>
<accession>A0A1F5NWD6</accession>
<evidence type="ECO:0000256" key="1">
    <source>
        <dbReference type="ARBA" id="ARBA00022603"/>
    </source>
</evidence>
<proteinExistence type="inferred from homology"/>
<keyword evidence="2 5" id="KW-0808">Transferase</keyword>
<dbReference type="Gene3D" id="3.40.1280.10">
    <property type="match status" value="1"/>
</dbReference>
<dbReference type="InterPro" id="IPR029026">
    <property type="entry name" value="tRNA_m1G_MTases_N"/>
</dbReference>
<dbReference type="Pfam" id="PF02590">
    <property type="entry name" value="SPOUT_MTase"/>
    <property type="match status" value="1"/>
</dbReference>
<dbReference type="CDD" id="cd18081">
    <property type="entry name" value="RlmH-like"/>
    <property type="match status" value="1"/>
</dbReference>
<dbReference type="PANTHER" id="PTHR33603:SF1">
    <property type="entry name" value="RIBOSOMAL RNA LARGE SUBUNIT METHYLTRANSFERASE H"/>
    <property type="match status" value="1"/>
</dbReference>
<dbReference type="AlphaFoldDB" id="A0A1F5NWD6"/>
<dbReference type="EMBL" id="MFEI01000002">
    <property type="protein sequence ID" value="OGE81832.1"/>
    <property type="molecule type" value="Genomic_DNA"/>
</dbReference>
<comment type="caution">
    <text evidence="6">The sequence shown here is derived from an EMBL/GenBank/DDBJ whole genome shotgun (WGS) entry which is preliminary data.</text>
</comment>
<dbReference type="InterPro" id="IPR003742">
    <property type="entry name" value="RlmH-like"/>
</dbReference>
<feature type="binding site" evidence="5">
    <location>
        <position position="105"/>
    </location>
    <ligand>
        <name>S-adenosyl-L-methionine</name>
        <dbReference type="ChEBI" id="CHEBI:59789"/>
    </ligand>
</feature>
<gene>
    <name evidence="5" type="primary">rlmH</name>
    <name evidence="6" type="ORF">A2826_02575</name>
</gene>
<protein>
    <recommendedName>
        <fullName evidence="5">Ribosomal RNA large subunit methyltransferase H</fullName>
        <ecNumber evidence="5">2.1.1.177</ecNumber>
    </recommendedName>
    <alternativeName>
        <fullName evidence="5">23S rRNA (pseudouridine1915-N3)-methyltransferase</fullName>
    </alternativeName>
    <alternativeName>
        <fullName evidence="5">23S rRNA m3Psi1915 methyltransferase</fullName>
    </alternativeName>
    <alternativeName>
        <fullName evidence="5">rRNA (pseudouridine-N3-)-methyltransferase RlmH</fullName>
    </alternativeName>
</protein>
<keyword evidence="5" id="KW-0963">Cytoplasm</keyword>
<evidence type="ECO:0000256" key="3">
    <source>
        <dbReference type="ARBA" id="ARBA00022691"/>
    </source>
</evidence>
<sequence length="156" mass="17597">MLKITIITIGKLKERAFLELENEYLKRLDPFAKIKIVEIPEIPYKKEKDAARARRKEADSISKHFTPGSLVVALDVKGKTISTEKFANIMKSQASTGRNVIFVIGGSTGLDETIINKATWLLSLSEMTFTHNFSRVLLEEQIYRAGTIIAGKIYHK</sequence>
<keyword evidence="1 5" id="KW-0489">Methyltransferase</keyword>
<evidence type="ECO:0000256" key="2">
    <source>
        <dbReference type="ARBA" id="ARBA00022679"/>
    </source>
</evidence>
<dbReference type="STRING" id="1817822.A2826_02575"/>
<comment type="subunit">
    <text evidence="5">Homodimer.</text>
</comment>
<evidence type="ECO:0000256" key="5">
    <source>
        <dbReference type="HAMAP-Rule" id="MF_00658"/>
    </source>
</evidence>
<comment type="subcellular location">
    <subcellularLocation>
        <location evidence="5">Cytoplasm</location>
    </subcellularLocation>
</comment>
<dbReference type="SUPFAM" id="SSF75217">
    <property type="entry name" value="alpha/beta knot"/>
    <property type="match status" value="1"/>
</dbReference>
<dbReference type="GO" id="GO:0005737">
    <property type="term" value="C:cytoplasm"/>
    <property type="evidence" value="ECO:0007669"/>
    <property type="project" value="UniProtKB-SubCell"/>
</dbReference>
<keyword evidence="3 5" id="KW-0949">S-adenosyl-L-methionine</keyword>
<dbReference type="EC" id="2.1.1.177" evidence="5"/>
<evidence type="ECO:0000313" key="7">
    <source>
        <dbReference type="Proteomes" id="UP000177912"/>
    </source>
</evidence>
<evidence type="ECO:0000313" key="6">
    <source>
        <dbReference type="EMBL" id="OGE81832.1"/>
    </source>
</evidence>
<dbReference type="HAMAP" id="MF_00658">
    <property type="entry name" value="23SrRNA_methyltr_H"/>
    <property type="match status" value="1"/>
</dbReference>